<keyword evidence="4" id="KW-0963">Cytoplasm</keyword>
<dbReference type="GO" id="GO:0000917">
    <property type="term" value="P:division septum assembly"/>
    <property type="evidence" value="ECO:0007669"/>
    <property type="project" value="UniProtKB-KW"/>
</dbReference>
<dbReference type="InterPro" id="IPR037103">
    <property type="entry name" value="Tubulin/FtsZ-like_C"/>
</dbReference>
<protein>
    <recommendedName>
        <fullName evidence="4 5">Cell division protein FtsZ</fullName>
    </recommendedName>
</protein>
<dbReference type="HAMAP" id="MF_00909">
    <property type="entry name" value="FtsZ"/>
    <property type="match status" value="1"/>
</dbReference>
<feature type="compositionally biased region" description="Polar residues" evidence="7">
    <location>
        <begin position="497"/>
        <end position="516"/>
    </location>
</feature>
<feature type="binding site" evidence="4">
    <location>
        <position position="140"/>
    </location>
    <ligand>
        <name>GTP</name>
        <dbReference type="ChEBI" id="CHEBI:37565"/>
    </ligand>
</feature>
<evidence type="ECO:0000256" key="3">
    <source>
        <dbReference type="ARBA" id="ARBA00023134"/>
    </source>
</evidence>
<accession>A0A6I3SAA1</accession>
<evidence type="ECO:0000256" key="7">
    <source>
        <dbReference type="SAM" id="MobiDB-lite"/>
    </source>
</evidence>
<dbReference type="SUPFAM" id="SSF52490">
    <property type="entry name" value="Tubulin nucleotide-binding domain-like"/>
    <property type="match status" value="1"/>
</dbReference>
<gene>
    <name evidence="4 10" type="primary">ftsZ</name>
    <name evidence="10" type="ORF">GMD42_08125</name>
</gene>
<evidence type="ECO:0000256" key="2">
    <source>
        <dbReference type="ARBA" id="ARBA00022741"/>
    </source>
</evidence>
<feature type="compositionally biased region" description="Low complexity" evidence="7">
    <location>
        <begin position="391"/>
        <end position="406"/>
    </location>
</feature>
<feature type="domain" description="Tubulin/FtsZ GTPase" evidence="8">
    <location>
        <begin position="16"/>
        <end position="206"/>
    </location>
</feature>
<feature type="binding site" evidence="4">
    <location>
        <position position="144"/>
    </location>
    <ligand>
        <name>GTP</name>
        <dbReference type="ChEBI" id="CHEBI:37565"/>
    </ligand>
</feature>
<dbReference type="PROSITE" id="PS01135">
    <property type="entry name" value="FTSZ_2"/>
    <property type="match status" value="1"/>
</dbReference>
<dbReference type="Gene3D" id="3.30.1330.20">
    <property type="entry name" value="Tubulin/FtsZ, C-terminal domain"/>
    <property type="match status" value="1"/>
</dbReference>
<dbReference type="InterPro" id="IPR008280">
    <property type="entry name" value="Tub_FtsZ_C"/>
</dbReference>
<dbReference type="GO" id="GO:0032153">
    <property type="term" value="C:cell division site"/>
    <property type="evidence" value="ECO:0007669"/>
    <property type="project" value="UniProtKB-UniRule"/>
</dbReference>
<sequence length="550" mass="57764">MEKAFEPYVDGSTNTVIKVVGVGGAGGNALNTMVTKLTDCQVEFIAANTDRQALTRSLASEKISLGRTGLGAGARPEVGFQAANDAREEIAEKLRGADMVFITAGMGGGTGTGASPVIAEVAQELGILTVAVVTKPFSFEGGKRMRNAELGLNQLKNRVHSLIVILNDKLEEELGEDATMRECFEKADEVLFNACAGIAELIQKVGQINLDFEDVRTVMGTRGTAMMGSGEAEGPDRAVTAASMAVTCPLLEGVELRGAKGLLVNITAQEGIRMSEVRSAMETIKNYADSDALIVFGTVYDDSMGDKVRVTVIATGLDQNGTDDSIVKTSFVNGKPAVDNPSNLWQPSGSAPDSLPNDLFGNVDAPAKPKVHASAAPRTASSFAQPQTHSTAAPTHTAAPAAPAAKPEVKAEEVKTEVNPFGTYTPQPQKKAEPAPAPKAEPKELQSEAINPFDQAFSRPIATPDAGGFEGPKDNTIFGNFHASNNIRPASDVFATLNPQAGNGNDSGLWTANQHNGAPEAKGQGAAEAKAEDEKPRFEYGIPAFLRKKN</sequence>
<dbReference type="InterPro" id="IPR018316">
    <property type="entry name" value="Tubulin/FtsZ_2-layer-sand-dom"/>
</dbReference>
<evidence type="ECO:0000259" key="9">
    <source>
        <dbReference type="SMART" id="SM00865"/>
    </source>
</evidence>
<dbReference type="GO" id="GO:0003924">
    <property type="term" value="F:GTPase activity"/>
    <property type="evidence" value="ECO:0007669"/>
    <property type="project" value="UniProtKB-UniRule"/>
</dbReference>
<feature type="compositionally biased region" description="Polar residues" evidence="7">
    <location>
        <begin position="340"/>
        <end position="351"/>
    </location>
</feature>
<feature type="binding site" evidence="4">
    <location>
        <position position="188"/>
    </location>
    <ligand>
        <name>GTP</name>
        <dbReference type="ChEBI" id="CHEBI:37565"/>
    </ligand>
</feature>
<dbReference type="InterPro" id="IPR000158">
    <property type="entry name" value="Cell_div_FtsZ"/>
</dbReference>
<evidence type="ECO:0000256" key="1">
    <source>
        <dbReference type="ARBA" id="ARBA00009690"/>
    </source>
</evidence>
<dbReference type="RefSeq" id="WP_021867852.1">
    <property type="nucleotide sequence ID" value="NZ_CANTVY010000081.1"/>
</dbReference>
<dbReference type="InterPro" id="IPR024757">
    <property type="entry name" value="FtsZ_C"/>
</dbReference>
<dbReference type="GO" id="GO:0043093">
    <property type="term" value="P:FtsZ-dependent cytokinesis"/>
    <property type="evidence" value="ECO:0007669"/>
    <property type="project" value="UniProtKB-UniRule"/>
</dbReference>
<feature type="binding site" evidence="4">
    <location>
        <begin position="24"/>
        <end position="28"/>
    </location>
    <ligand>
        <name>GTP</name>
        <dbReference type="ChEBI" id="CHEBI:37565"/>
    </ligand>
</feature>
<comment type="similarity">
    <text evidence="1 4 6">Belongs to the FtsZ family.</text>
</comment>
<feature type="region of interest" description="Disordered" evidence="7">
    <location>
        <begin position="496"/>
        <end position="535"/>
    </location>
</feature>
<feature type="domain" description="Tubulin/FtsZ 2-layer sandwich" evidence="9">
    <location>
        <begin position="208"/>
        <end position="326"/>
    </location>
</feature>
<name>A0A6I3SAA1_9BURK</name>
<dbReference type="SMART" id="SM00865">
    <property type="entry name" value="Tubulin_C"/>
    <property type="match status" value="1"/>
</dbReference>
<keyword evidence="2 4" id="KW-0547">Nucleotide-binding</keyword>
<keyword evidence="3 4" id="KW-0342">GTP-binding</keyword>
<comment type="function">
    <text evidence="4 6">Essential cell division protein that forms a contractile ring structure (Z ring) at the future cell division site. The regulation of the ring assembly controls the timing and the location of cell division. One of the functions of the FtsZ ring is to recruit other cell division proteins to the septum to produce a new cell wall between the dividing cells. Binds GTP and shows GTPase activity.</text>
</comment>
<reference evidence="10 11" key="1">
    <citation type="journal article" date="2019" name="Nat. Med.">
        <title>A library of human gut bacterial isolates paired with longitudinal multiomics data enables mechanistic microbiome research.</title>
        <authorList>
            <person name="Poyet M."/>
            <person name="Groussin M."/>
            <person name="Gibbons S.M."/>
            <person name="Avila-Pacheco J."/>
            <person name="Jiang X."/>
            <person name="Kearney S.M."/>
            <person name="Perrotta A.R."/>
            <person name="Berdy B."/>
            <person name="Zhao S."/>
            <person name="Lieberman T.D."/>
            <person name="Swanson P.K."/>
            <person name="Smith M."/>
            <person name="Roesemann S."/>
            <person name="Alexander J.E."/>
            <person name="Rich S.A."/>
            <person name="Livny J."/>
            <person name="Vlamakis H."/>
            <person name="Clish C."/>
            <person name="Bullock K."/>
            <person name="Deik A."/>
            <person name="Scott J."/>
            <person name="Pierce K.A."/>
            <person name="Xavier R.J."/>
            <person name="Alm E.J."/>
        </authorList>
    </citation>
    <scope>NUCLEOTIDE SEQUENCE [LARGE SCALE GENOMIC DNA]</scope>
    <source>
        <strain evidence="10 11">BIOML-A2</strain>
    </source>
</reference>
<feature type="compositionally biased region" description="Low complexity" evidence="7">
    <location>
        <begin position="517"/>
        <end position="528"/>
    </location>
</feature>
<dbReference type="AlphaFoldDB" id="A0A6I3SAA1"/>
<dbReference type="InterPro" id="IPR003008">
    <property type="entry name" value="Tubulin_FtsZ_GTPase"/>
</dbReference>
<dbReference type="InterPro" id="IPR036525">
    <property type="entry name" value="Tubulin/FtsZ_GTPase_sf"/>
</dbReference>
<dbReference type="EMBL" id="WNCL01000022">
    <property type="protein sequence ID" value="MTU43591.1"/>
    <property type="molecule type" value="Genomic_DNA"/>
</dbReference>
<dbReference type="Pfam" id="PF00091">
    <property type="entry name" value="Tubulin"/>
    <property type="match status" value="1"/>
</dbReference>
<dbReference type="PANTHER" id="PTHR30314:SF3">
    <property type="entry name" value="MITOCHONDRIAL DIVISION PROTEIN FSZA"/>
    <property type="match status" value="1"/>
</dbReference>
<dbReference type="GO" id="GO:0051258">
    <property type="term" value="P:protein polymerization"/>
    <property type="evidence" value="ECO:0007669"/>
    <property type="project" value="UniProtKB-UniRule"/>
</dbReference>
<comment type="subcellular location">
    <subcellularLocation>
        <location evidence="4">Cytoplasm</location>
    </subcellularLocation>
    <text evidence="4">Assembles at midcell at the inner surface of the cytoplasmic membrane.</text>
</comment>
<dbReference type="GO" id="GO:0005737">
    <property type="term" value="C:cytoplasm"/>
    <property type="evidence" value="ECO:0007669"/>
    <property type="project" value="UniProtKB-SubCell"/>
</dbReference>
<dbReference type="SUPFAM" id="SSF55307">
    <property type="entry name" value="Tubulin C-terminal domain-like"/>
    <property type="match status" value="1"/>
</dbReference>
<evidence type="ECO:0000313" key="11">
    <source>
        <dbReference type="Proteomes" id="UP000462362"/>
    </source>
</evidence>
<keyword evidence="4 6" id="KW-0131">Cell cycle</keyword>
<feature type="binding site" evidence="4">
    <location>
        <begin position="109"/>
        <end position="111"/>
    </location>
    <ligand>
        <name>GTP</name>
        <dbReference type="ChEBI" id="CHEBI:37565"/>
    </ligand>
</feature>
<proteinExistence type="inferred from homology"/>
<dbReference type="CDD" id="cd02201">
    <property type="entry name" value="FtsZ_type1"/>
    <property type="match status" value="1"/>
</dbReference>
<evidence type="ECO:0000256" key="4">
    <source>
        <dbReference type="HAMAP-Rule" id="MF_00909"/>
    </source>
</evidence>
<evidence type="ECO:0000256" key="5">
    <source>
        <dbReference type="NCBIfam" id="TIGR00065"/>
    </source>
</evidence>
<dbReference type="Pfam" id="PF12327">
    <property type="entry name" value="FtsZ_C"/>
    <property type="match status" value="1"/>
</dbReference>
<dbReference type="NCBIfam" id="TIGR00065">
    <property type="entry name" value="ftsZ"/>
    <property type="match status" value="1"/>
</dbReference>
<comment type="caution">
    <text evidence="10">The sequence shown here is derived from an EMBL/GenBank/DDBJ whole genome shotgun (WGS) entry which is preliminary data.</text>
</comment>
<dbReference type="GO" id="GO:0005525">
    <property type="term" value="F:GTP binding"/>
    <property type="evidence" value="ECO:0007669"/>
    <property type="project" value="UniProtKB-UniRule"/>
</dbReference>
<dbReference type="PRINTS" id="PR00423">
    <property type="entry name" value="CELLDVISFTSZ"/>
</dbReference>
<feature type="region of interest" description="Disordered" evidence="7">
    <location>
        <begin position="336"/>
        <end position="477"/>
    </location>
</feature>
<dbReference type="Proteomes" id="UP000462362">
    <property type="component" value="Unassembled WGS sequence"/>
</dbReference>
<dbReference type="InterPro" id="IPR045061">
    <property type="entry name" value="FtsZ/CetZ"/>
</dbReference>
<dbReference type="InterPro" id="IPR020805">
    <property type="entry name" value="Cell_div_FtsZ_CS"/>
</dbReference>
<comment type="subunit">
    <text evidence="4">Homodimer. Polymerizes to form a dynamic ring structure in a strictly GTP-dependent manner. Interacts directly with several other division proteins.</text>
</comment>
<dbReference type="Gene3D" id="3.40.50.1440">
    <property type="entry name" value="Tubulin/FtsZ, GTPase domain"/>
    <property type="match status" value="1"/>
</dbReference>
<feature type="compositionally biased region" description="Basic and acidic residues" evidence="7">
    <location>
        <begin position="407"/>
        <end position="416"/>
    </location>
</feature>
<keyword evidence="4 6" id="KW-0132">Cell division</keyword>
<feature type="compositionally biased region" description="Polar residues" evidence="7">
    <location>
        <begin position="379"/>
        <end position="390"/>
    </location>
</feature>
<evidence type="ECO:0000259" key="8">
    <source>
        <dbReference type="SMART" id="SM00864"/>
    </source>
</evidence>
<dbReference type="SMART" id="SM00864">
    <property type="entry name" value="Tubulin"/>
    <property type="match status" value="1"/>
</dbReference>
<dbReference type="PANTHER" id="PTHR30314">
    <property type="entry name" value="CELL DIVISION PROTEIN FTSZ-RELATED"/>
    <property type="match status" value="1"/>
</dbReference>
<evidence type="ECO:0000256" key="6">
    <source>
        <dbReference type="RuleBase" id="RU000631"/>
    </source>
</evidence>
<dbReference type="FunFam" id="3.40.50.1440:FF:000001">
    <property type="entry name" value="Cell division protein FtsZ"/>
    <property type="match status" value="1"/>
</dbReference>
<evidence type="ECO:0000313" key="10">
    <source>
        <dbReference type="EMBL" id="MTU43591.1"/>
    </source>
</evidence>
<organism evidence="10 11">
    <name type="scientific">Parasutterella excrementihominis</name>
    <dbReference type="NCBI Taxonomy" id="487175"/>
    <lineage>
        <taxon>Bacteria</taxon>
        <taxon>Pseudomonadati</taxon>
        <taxon>Pseudomonadota</taxon>
        <taxon>Betaproteobacteria</taxon>
        <taxon>Burkholderiales</taxon>
        <taxon>Sutterellaceae</taxon>
        <taxon>Parasutterella</taxon>
    </lineage>
</organism>
<keyword evidence="4 6" id="KW-0717">Septation</keyword>